<protein>
    <recommendedName>
        <fullName evidence="4">DUF2214 domain-containing protein</fullName>
    </recommendedName>
</protein>
<keyword evidence="3" id="KW-1185">Reference proteome</keyword>
<evidence type="ECO:0008006" key="4">
    <source>
        <dbReference type="Google" id="ProtNLM"/>
    </source>
</evidence>
<dbReference type="Proteomes" id="UP000542720">
    <property type="component" value="Unassembled WGS sequence"/>
</dbReference>
<reference evidence="2 3" key="1">
    <citation type="submission" date="2020-08" db="EMBL/GenBank/DDBJ databases">
        <authorList>
            <person name="Kim C.M."/>
        </authorList>
    </citation>
    <scope>NUCLEOTIDE SEQUENCE [LARGE SCALE GENOMIC DNA]</scope>
    <source>
        <strain evidence="2 3">UL070</strain>
    </source>
</reference>
<organism evidence="2 3">
    <name type="scientific">Aquipseudomonas ullengensis</name>
    <dbReference type="NCBI Taxonomy" id="2759166"/>
    <lineage>
        <taxon>Bacteria</taxon>
        <taxon>Pseudomonadati</taxon>
        <taxon>Pseudomonadota</taxon>
        <taxon>Gammaproteobacteria</taxon>
        <taxon>Pseudomonadales</taxon>
        <taxon>Pseudomonadaceae</taxon>
        <taxon>Aquipseudomonas</taxon>
    </lineage>
</organism>
<accession>A0A7W4LNN0</accession>
<feature type="transmembrane region" description="Helical" evidence="1">
    <location>
        <begin position="156"/>
        <end position="180"/>
    </location>
</feature>
<gene>
    <name evidence="2" type="ORF">H3H51_15925</name>
</gene>
<keyword evidence="1" id="KW-1133">Transmembrane helix</keyword>
<dbReference type="AlphaFoldDB" id="A0A7W4LNN0"/>
<dbReference type="RefSeq" id="WP_183090043.1">
    <property type="nucleotide sequence ID" value="NZ_JACJUD010000005.1"/>
</dbReference>
<evidence type="ECO:0000313" key="3">
    <source>
        <dbReference type="Proteomes" id="UP000542720"/>
    </source>
</evidence>
<proteinExistence type="predicted"/>
<evidence type="ECO:0000313" key="2">
    <source>
        <dbReference type="EMBL" id="MBB2496509.1"/>
    </source>
</evidence>
<feature type="transmembrane region" description="Helical" evidence="1">
    <location>
        <begin position="6"/>
        <end position="23"/>
    </location>
</feature>
<sequence>MLKTLLVYAHLLASCLALGRVLVADHKLWQWRASPLNALQLDYLAETQRIVSLALLALWISGLLLVLQGYLDEGQGYLLNQKLWAKVVIVVLLSFNGVLLHRIGFPALQCGSFCSLPFPLRSRLALLGALSTTGWLFAAFLGVARLWNHVLPCQHVLAVFTALLLMACGAALVFACVAGMPGRGRARRVRPG</sequence>
<dbReference type="PROSITE" id="PS51257">
    <property type="entry name" value="PROKAR_LIPOPROTEIN"/>
    <property type="match status" value="1"/>
</dbReference>
<evidence type="ECO:0000256" key="1">
    <source>
        <dbReference type="SAM" id="Phobius"/>
    </source>
</evidence>
<dbReference type="EMBL" id="JACJUD010000005">
    <property type="protein sequence ID" value="MBB2496509.1"/>
    <property type="molecule type" value="Genomic_DNA"/>
</dbReference>
<name>A0A7W4LNN0_9GAMM</name>
<feature type="transmembrane region" description="Helical" evidence="1">
    <location>
        <begin position="83"/>
        <end position="103"/>
    </location>
</feature>
<keyword evidence="1" id="KW-0472">Membrane</keyword>
<keyword evidence="1" id="KW-0812">Transmembrane</keyword>
<comment type="caution">
    <text evidence="2">The sequence shown here is derived from an EMBL/GenBank/DDBJ whole genome shotgun (WGS) entry which is preliminary data.</text>
</comment>
<feature type="transmembrane region" description="Helical" evidence="1">
    <location>
        <begin position="50"/>
        <end position="71"/>
    </location>
</feature>
<feature type="transmembrane region" description="Helical" evidence="1">
    <location>
        <begin position="124"/>
        <end position="144"/>
    </location>
</feature>